<dbReference type="PRINTS" id="PR00111">
    <property type="entry name" value="ABHYDROLASE"/>
</dbReference>
<organism evidence="4 5">
    <name type="scientific">Lichenicoccus roseus</name>
    <dbReference type="NCBI Taxonomy" id="2683649"/>
    <lineage>
        <taxon>Bacteria</taxon>
        <taxon>Pseudomonadati</taxon>
        <taxon>Pseudomonadota</taxon>
        <taxon>Alphaproteobacteria</taxon>
        <taxon>Acetobacterales</taxon>
        <taxon>Acetobacteraceae</taxon>
        <taxon>Lichenicoccus</taxon>
    </lineage>
</organism>
<gene>
    <name evidence="2 4" type="primary">rutD</name>
    <name evidence="4" type="ORF">FE263_13455</name>
</gene>
<reference evidence="4 5" key="1">
    <citation type="submission" date="2019-05" db="EMBL/GenBank/DDBJ databases">
        <authorList>
            <person name="Pankratov T."/>
            <person name="Grouzdev D."/>
        </authorList>
    </citation>
    <scope>NUCLEOTIDE SEQUENCE [LARGE SCALE GENOMIC DNA]</scope>
    <source>
        <strain evidence="4 5">KEBCLARHB70R</strain>
    </source>
</reference>
<comment type="catalytic activity">
    <reaction evidence="2">
        <text>carbamate + 2 H(+) = NH4(+) + CO2</text>
        <dbReference type="Rhea" id="RHEA:15649"/>
        <dbReference type="ChEBI" id="CHEBI:13941"/>
        <dbReference type="ChEBI" id="CHEBI:15378"/>
        <dbReference type="ChEBI" id="CHEBI:16526"/>
        <dbReference type="ChEBI" id="CHEBI:28938"/>
    </reaction>
</comment>
<dbReference type="Gene3D" id="3.40.50.1820">
    <property type="entry name" value="alpha/beta hydrolase"/>
    <property type="match status" value="1"/>
</dbReference>
<sequence length="255" mass="26988">MIHYDCTGPEGGEVLLLSSGLGGSGAYWTANIPALARRYRVVTYDQRGTGRSPAALAAPYAISDMAEDALEVLDAVGARSCRFIGHALGGLVGLAVAARSPDLVSHLVVVNGWMRADPHTVRCFDVRRALLRHAGIRPYLRAQPLFLYPSAWMAANADRLTADEVHAAAHFPGVANTLLRIEALLGFDAMPLLPALTCRTLVVVSHDDLLVPPVCSERLAAALPGTASARLDGGHACNITAPDAFDALCLDFLVS</sequence>
<proteinExistence type="inferred from homology"/>
<dbReference type="Proteomes" id="UP000305654">
    <property type="component" value="Unassembled WGS sequence"/>
</dbReference>
<evidence type="ECO:0000313" key="5">
    <source>
        <dbReference type="Proteomes" id="UP000305654"/>
    </source>
</evidence>
<dbReference type="RefSeq" id="WP_138326529.1">
    <property type="nucleotide sequence ID" value="NZ_VCDI01000004.1"/>
</dbReference>
<dbReference type="Pfam" id="PF00561">
    <property type="entry name" value="Abhydrolase_1"/>
    <property type="match status" value="1"/>
</dbReference>
<dbReference type="InterPro" id="IPR019913">
    <property type="entry name" value="Pyrimidine_utilisation_RutD"/>
</dbReference>
<comment type="caution">
    <text evidence="4">The sequence shown here is derived from an EMBL/GenBank/DDBJ whole genome shotgun (WGS) entry which is preliminary data.</text>
</comment>
<dbReference type="AlphaFoldDB" id="A0A5R9J5K1"/>
<dbReference type="OrthoDB" id="9808398at2"/>
<evidence type="ECO:0000256" key="2">
    <source>
        <dbReference type="HAMAP-Rule" id="MF_00832"/>
    </source>
</evidence>
<dbReference type="GO" id="GO:0006212">
    <property type="term" value="P:uracil catabolic process"/>
    <property type="evidence" value="ECO:0007669"/>
    <property type="project" value="UniProtKB-UniRule"/>
</dbReference>
<dbReference type="HAMAP" id="MF_00832">
    <property type="entry name" value="RutD"/>
    <property type="match status" value="1"/>
</dbReference>
<name>A0A5R9J5K1_9PROT</name>
<dbReference type="GO" id="GO:0016811">
    <property type="term" value="F:hydrolase activity, acting on carbon-nitrogen (but not peptide) bonds, in linear amides"/>
    <property type="evidence" value="ECO:0007669"/>
    <property type="project" value="InterPro"/>
</dbReference>
<keyword evidence="5" id="KW-1185">Reference proteome</keyword>
<dbReference type="InterPro" id="IPR000073">
    <property type="entry name" value="AB_hydrolase_1"/>
</dbReference>
<dbReference type="PANTHER" id="PTHR43433">
    <property type="entry name" value="HYDROLASE, ALPHA/BETA FOLD FAMILY PROTEIN"/>
    <property type="match status" value="1"/>
</dbReference>
<evidence type="ECO:0000259" key="3">
    <source>
        <dbReference type="Pfam" id="PF00561"/>
    </source>
</evidence>
<dbReference type="PANTHER" id="PTHR43433:SF5">
    <property type="entry name" value="AB HYDROLASE-1 DOMAIN-CONTAINING PROTEIN"/>
    <property type="match status" value="1"/>
</dbReference>
<dbReference type="InterPro" id="IPR050471">
    <property type="entry name" value="AB_hydrolase"/>
</dbReference>
<evidence type="ECO:0000313" key="4">
    <source>
        <dbReference type="EMBL" id="TLU72123.1"/>
    </source>
</evidence>
<accession>A0A5R9J5K1</accession>
<feature type="domain" description="AB hydrolase-1" evidence="3">
    <location>
        <begin position="14"/>
        <end position="240"/>
    </location>
</feature>
<protein>
    <recommendedName>
        <fullName evidence="2">Putative carbamate hydrolase RutD</fullName>
        <ecNumber evidence="2">3.5.1.-</ecNumber>
    </recommendedName>
    <alternativeName>
        <fullName evidence="2">Aminohydrolase</fullName>
    </alternativeName>
</protein>
<dbReference type="InterPro" id="IPR029058">
    <property type="entry name" value="AB_hydrolase_fold"/>
</dbReference>
<comment type="function">
    <text evidence="2">Involved in pyrimidine catabolism. May facilitate the hydrolysis of carbamate, a reaction that can also occur spontaneously.</text>
</comment>
<dbReference type="GO" id="GO:0019740">
    <property type="term" value="P:nitrogen utilization"/>
    <property type="evidence" value="ECO:0007669"/>
    <property type="project" value="UniProtKB-UniRule"/>
</dbReference>
<dbReference type="NCBIfam" id="TIGR03611">
    <property type="entry name" value="RutD"/>
    <property type="match status" value="1"/>
</dbReference>
<dbReference type="EMBL" id="VCDI01000004">
    <property type="protein sequence ID" value="TLU72123.1"/>
    <property type="molecule type" value="Genomic_DNA"/>
</dbReference>
<evidence type="ECO:0000256" key="1">
    <source>
        <dbReference type="ARBA" id="ARBA00022801"/>
    </source>
</evidence>
<comment type="similarity">
    <text evidence="2">Belongs to the AB hydrolase superfamily. Hydrolase RutD family.</text>
</comment>
<dbReference type="EC" id="3.5.1.-" evidence="2"/>
<keyword evidence="1 2" id="KW-0378">Hydrolase</keyword>
<dbReference type="SUPFAM" id="SSF53474">
    <property type="entry name" value="alpha/beta-Hydrolases"/>
    <property type="match status" value="1"/>
</dbReference>